<dbReference type="Pfam" id="PF06830">
    <property type="entry name" value="Root_cap"/>
    <property type="match status" value="1"/>
</dbReference>
<name>A0A1Y1I4A5_KLENI</name>
<sequence length="206" mass="22273">MHVFAGRREGTTYISEIGLLVDSDEIFVSAKSADSAAWKDFHGMVLVNGIELPLSDVSMALANGLTITRGKTSVRVAKAGVLDVTMDIARASFWENGPGQNFINFKVTSLNVSPAVHGVLGQTYREDERTYKKLAHGTEFKKLRNNGMPYYVDGEESDYLSSGIMAADCNFARFAPQGPKASTGARKMLSSEEATLTVKGSGFGDF</sequence>
<keyword evidence="2" id="KW-1185">Reference proteome</keyword>
<organism evidence="1 2">
    <name type="scientific">Klebsormidium nitens</name>
    <name type="common">Green alga</name>
    <name type="synonym">Ulothrix nitens</name>
    <dbReference type="NCBI Taxonomy" id="105231"/>
    <lineage>
        <taxon>Eukaryota</taxon>
        <taxon>Viridiplantae</taxon>
        <taxon>Streptophyta</taxon>
        <taxon>Klebsormidiophyceae</taxon>
        <taxon>Klebsormidiales</taxon>
        <taxon>Klebsormidiaceae</taxon>
        <taxon>Klebsormidium</taxon>
    </lineage>
</organism>
<reference evidence="1 2" key="1">
    <citation type="journal article" date="2014" name="Nat. Commun.">
        <title>Klebsormidium flaccidum genome reveals primary factors for plant terrestrial adaptation.</title>
        <authorList>
            <person name="Hori K."/>
            <person name="Maruyama F."/>
            <person name="Fujisawa T."/>
            <person name="Togashi T."/>
            <person name="Yamamoto N."/>
            <person name="Seo M."/>
            <person name="Sato S."/>
            <person name="Yamada T."/>
            <person name="Mori H."/>
            <person name="Tajima N."/>
            <person name="Moriyama T."/>
            <person name="Ikeuchi M."/>
            <person name="Watanabe M."/>
            <person name="Wada H."/>
            <person name="Kobayashi K."/>
            <person name="Saito M."/>
            <person name="Masuda T."/>
            <person name="Sasaki-Sekimoto Y."/>
            <person name="Mashiguchi K."/>
            <person name="Awai K."/>
            <person name="Shimojima M."/>
            <person name="Masuda S."/>
            <person name="Iwai M."/>
            <person name="Nobusawa T."/>
            <person name="Narise T."/>
            <person name="Kondo S."/>
            <person name="Saito H."/>
            <person name="Sato R."/>
            <person name="Murakawa M."/>
            <person name="Ihara Y."/>
            <person name="Oshima-Yamada Y."/>
            <person name="Ohtaka K."/>
            <person name="Satoh M."/>
            <person name="Sonobe K."/>
            <person name="Ishii M."/>
            <person name="Ohtani R."/>
            <person name="Kanamori-Sato M."/>
            <person name="Honoki R."/>
            <person name="Miyazaki D."/>
            <person name="Mochizuki H."/>
            <person name="Umetsu J."/>
            <person name="Higashi K."/>
            <person name="Shibata D."/>
            <person name="Kamiya Y."/>
            <person name="Sato N."/>
            <person name="Nakamura Y."/>
            <person name="Tabata S."/>
            <person name="Ida S."/>
            <person name="Kurokawa K."/>
            <person name="Ohta H."/>
        </authorList>
    </citation>
    <scope>NUCLEOTIDE SEQUENCE [LARGE SCALE GENOMIC DNA]</scope>
    <source>
        <strain evidence="1 2">NIES-2285</strain>
    </source>
</reference>
<dbReference type="PANTHER" id="PTHR31656">
    <property type="entry name" value="ROOT CAP DOMAIN-CONTAINING PROTEIN"/>
    <property type="match status" value="1"/>
</dbReference>
<dbReference type="Proteomes" id="UP000054558">
    <property type="component" value="Unassembled WGS sequence"/>
</dbReference>
<proteinExistence type="predicted"/>
<dbReference type="AlphaFoldDB" id="A0A1Y1I4A5"/>
<evidence type="ECO:0000313" key="1">
    <source>
        <dbReference type="EMBL" id="GAQ85760.1"/>
    </source>
</evidence>
<protein>
    <submittedName>
        <fullName evidence="1">Uncharacterized protein</fullName>
    </submittedName>
</protein>
<accession>A0A1Y1I4A5</accession>
<gene>
    <name evidence="1" type="ORF">KFL_002530050</name>
</gene>
<evidence type="ECO:0000313" key="2">
    <source>
        <dbReference type="Proteomes" id="UP000054558"/>
    </source>
</evidence>
<dbReference type="OrthoDB" id="2012132at2759"/>
<dbReference type="InterPro" id="IPR009646">
    <property type="entry name" value="Root_cap"/>
</dbReference>
<dbReference type="OMA" id="ILAPNCK"/>
<dbReference type="EMBL" id="DF237202">
    <property type="protein sequence ID" value="GAQ85760.1"/>
    <property type="molecule type" value="Genomic_DNA"/>
</dbReference>